<dbReference type="PANTHER" id="PTHR24421:SF61">
    <property type="entry name" value="OXYGEN SENSOR HISTIDINE KINASE NREB"/>
    <property type="match status" value="1"/>
</dbReference>
<feature type="transmembrane region" description="Helical" evidence="8">
    <location>
        <begin position="305"/>
        <end position="329"/>
    </location>
</feature>
<evidence type="ECO:0000256" key="3">
    <source>
        <dbReference type="ARBA" id="ARBA00022679"/>
    </source>
</evidence>
<sequence>MLHLSKAGTSKVVNNRQVVWSMRFAQLFVLSFSLLTAALYVSLIPQYYKVLVGKCILQGCGNLVPAMPLPANGFSLEQFGLLFVLIDVLFTFVFYMTSAIVLWKGFREPMGLVAVVAMVSFGSTFPSLVMAASEGTGFAHYWFLGISMLSWVSLSLFLLLFPNGKFVPNWSRFVFVLIMIVDVMTLVYEGEMWEKFHIPAIFQLLWYGSSTLILIYSQVYRFRNRATAAERQQTKWVVYGASIGIIGFIGMSALFDPSLNDGTAMTYVYLNGVLNASLTAIPITLMFAVLRQRLWNIDPLVKRTLVYGSLSVCIVLIYTVIVFYLSRVFQTRDHYVASLLATAIVAAAFAPLKEWLQRQINRLMKGRHDDPYAVLLELGNQLIQPQDPDAMLHAVVRTVKDALRIPYTAIYTGIGGQTTLVAAAGSLLYEQHVLPIIHRGKEMGTLHIASRSAGEGFTAEDNKFLDVLLRQAGPIVENWHMTQGMKLLAQDLQESREKLVLAREEERLYIRNNLHDDLAPKLAALALNAATAQIYVEKQPKVAIEMLGDLRKVIRSTVEEIRTLVHDLRPPTLDELGLIGAIQERITLLSKPAVMLAGEKGAEVLDIQLYAPGPLPVLPAAVEVAVYRIATEALVNVVKHTNATSCTVRLELSETGQLQVEIRDNGADFAPLPVHPVAEGKSGIGLVSMRERAAELGGHCNIDRPAGGGTRVLAVIPLS</sequence>
<dbReference type="PANTHER" id="PTHR24421">
    <property type="entry name" value="NITRATE/NITRITE SENSOR PROTEIN NARX-RELATED"/>
    <property type="match status" value="1"/>
</dbReference>
<dbReference type="SUPFAM" id="SSF55874">
    <property type="entry name" value="ATPase domain of HSP90 chaperone/DNA topoisomerase II/histidine kinase"/>
    <property type="match status" value="1"/>
</dbReference>
<evidence type="ECO:0000313" key="10">
    <source>
        <dbReference type="EMBL" id="CAH1231383.1"/>
    </source>
</evidence>
<feature type="transmembrane region" description="Helical" evidence="8">
    <location>
        <begin position="335"/>
        <end position="356"/>
    </location>
</feature>
<keyword evidence="11" id="KW-1185">Reference proteome</keyword>
<comment type="catalytic activity">
    <reaction evidence="1">
        <text>ATP + protein L-histidine = ADP + protein N-phospho-L-histidine.</text>
        <dbReference type="EC" id="2.7.13.3"/>
    </reaction>
</comment>
<keyword evidence="3" id="KW-0808">Transferase</keyword>
<feature type="transmembrane region" description="Helical" evidence="8">
    <location>
        <begin position="139"/>
        <end position="161"/>
    </location>
</feature>
<dbReference type="EC" id="2.7.13.3" evidence="2"/>
<evidence type="ECO:0000256" key="4">
    <source>
        <dbReference type="ARBA" id="ARBA00022741"/>
    </source>
</evidence>
<feature type="transmembrane region" description="Helical" evidence="8">
    <location>
        <begin position="236"/>
        <end position="255"/>
    </location>
</feature>
<gene>
    <name evidence="10" type="ORF">PAECIP111891_06830</name>
</gene>
<dbReference type="Proteomes" id="UP000838821">
    <property type="component" value="Unassembled WGS sequence"/>
</dbReference>
<keyword evidence="4" id="KW-0547">Nucleotide-binding</keyword>
<dbReference type="InterPro" id="IPR050482">
    <property type="entry name" value="Sensor_HK_TwoCompSys"/>
</dbReference>
<feature type="transmembrane region" description="Helical" evidence="8">
    <location>
        <begin position="267"/>
        <end position="290"/>
    </location>
</feature>
<keyword evidence="8" id="KW-0812">Transmembrane</keyword>
<protein>
    <recommendedName>
        <fullName evidence="2">histidine kinase</fullName>
        <ecNumber evidence="2">2.7.13.3</ecNumber>
    </recommendedName>
</protein>
<name>A0ABM9D052_9BACL</name>
<dbReference type="InterPro" id="IPR003594">
    <property type="entry name" value="HATPase_dom"/>
</dbReference>
<evidence type="ECO:0000256" key="1">
    <source>
        <dbReference type="ARBA" id="ARBA00000085"/>
    </source>
</evidence>
<reference evidence="10" key="1">
    <citation type="submission" date="2022-01" db="EMBL/GenBank/DDBJ databases">
        <authorList>
            <person name="Criscuolo A."/>
        </authorList>
    </citation>
    <scope>NUCLEOTIDE SEQUENCE</scope>
    <source>
        <strain evidence="10">CIP111891</strain>
    </source>
</reference>
<keyword evidence="5" id="KW-0418">Kinase</keyword>
<evidence type="ECO:0000259" key="9">
    <source>
        <dbReference type="PROSITE" id="PS50109"/>
    </source>
</evidence>
<evidence type="ECO:0000256" key="6">
    <source>
        <dbReference type="ARBA" id="ARBA00022840"/>
    </source>
</evidence>
<dbReference type="InterPro" id="IPR011712">
    <property type="entry name" value="Sig_transdc_His_kin_sub3_dim/P"/>
</dbReference>
<keyword evidence="6" id="KW-0067">ATP-binding</keyword>
<organism evidence="10 11">
    <name type="scientific">Paenibacillus allorhizoplanae</name>
    <dbReference type="NCBI Taxonomy" id="2905648"/>
    <lineage>
        <taxon>Bacteria</taxon>
        <taxon>Bacillati</taxon>
        <taxon>Bacillota</taxon>
        <taxon>Bacilli</taxon>
        <taxon>Bacillales</taxon>
        <taxon>Paenibacillaceae</taxon>
        <taxon>Paenibacillus</taxon>
    </lineage>
</organism>
<dbReference type="PROSITE" id="PS50109">
    <property type="entry name" value="HIS_KIN"/>
    <property type="match status" value="1"/>
</dbReference>
<keyword evidence="8" id="KW-0472">Membrane</keyword>
<dbReference type="SUPFAM" id="SSF55781">
    <property type="entry name" value="GAF domain-like"/>
    <property type="match status" value="1"/>
</dbReference>
<feature type="transmembrane region" description="Helical" evidence="8">
    <location>
        <begin position="79"/>
        <end position="103"/>
    </location>
</feature>
<dbReference type="EMBL" id="CAKMMW010000041">
    <property type="protein sequence ID" value="CAH1231383.1"/>
    <property type="molecule type" value="Genomic_DNA"/>
</dbReference>
<feature type="transmembrane region" description="Helical" evidence="8">
    <location>
        <begin position="110"/>
        <end position="133"/>
    </location>
</feature>
<feature type="domain" description="Histidine kinase" evidence="9">
    <location>
        <begin position="513"/>
        <end position="719"/>
    </location>
</feature>
<evidence type="ECO:0000256" key="5">
    <source>
        <dbReference type="ARBA" id="ARBA00022777"/>
    </source>
</evidence>
<dbReference type="SMART" id="SM00387">
    <property type="entry name" value="HATPase_c"/>
    <property type="match status" value="1"/>
</dbReference>
<dbReference type="InterPro" id="IPR036890">
    <property type="entry name" value="HATPase_C_sf"/>
</dbReference>
<dbReference type="Gene3D" id="1.20.5.1930">
    <property type="match status" value="1"/>
</dbReference>
<accession>A0ABM9D052</accession>
<evidence type="ECO:0000313" key="11">
    <source>
        <dbReference type="Proteomes" id="UP000838821"/>
    </source>
</evidence>
<dbReference type="InterPro" id="IPR005467">
    <property type="entry name" value="His_kinase_dom"/>
</dbReference>
<dbReference type="CDD" id="cd16917">
    <property type="entry name" value="HATPase_UhpB-NarQ-NarX-like"/>
    <property type="match status" value="1"/>
</dbReference>
<evidence type="ECO:0000256" key="7">
    <source>
        <dbReference type="ARBA" id="ARBA00023012"/>
    </source>
</evidence>
<dbReference type="Pfam" id="PF07730">
    <property type="entry name" value="HisKA_3"/>
    <property type="match status" value="1"/>
</dbReference>
<feature type="transmembrane region" description="Helical" evidence="8">
    <location>
        <begin position="24"/>
        <end position="44"/>
    </location>
</feature>
<keyword evidence="8" id="KW-1133">Transmembrane helix</keyword>
<comment type="caution">
    <text evidence="10">The sequence shown here is derived from an EMBL/GenBank/DDBJ whole genome shotgun (WGS) entry which is preliminary data.</text>
</comment>
<evidence type="ECO:0000256" key="2">
    <source>
        <dbReference type="ARBA" id="ARBA00012438"/>
    </source>
</evidence>
<dbReference type="Pfam" id="PF02518">
    <property type="entry name" value="HATPase_c"/>
    <property type="match status" value="1"/>
</dbReference>
<proteinExistence type="predicted"/>
<evidence type="ECO:0000256" key="8">
    <source>
        <dbReference type="SAM" id="Phobius"/>
    </source>
</evidence>
<keyword evidence="7" id="KW-0902">Two-component regulatory system</keyword>
<feature type="transmembrane region" description="Helical" evidence="8">
    <location>
        <begin position="173"/>
        <end position="190"/>
    </location>
</feature>
<dbReference type="Gene3D" id="3.30.565.10">
    <property type="entry name" value="Histidine kinase-like ATPase, C-terminal domain"/>
    <property type="match status" value="1"/>
</dbReference>
<feature type="transmembrane region" description="Helical" evidence="8">
    <location>
        <begin position="196"/>
        <end position="216"/>
    </location>
</feature>